<dbReference type="SUPFAM" id="SSF48452">
    <property type="entry name" value="TPR-like"/>
    <property type="match status" value="2"/>
</dbReference>
<protein>
    <recommendedName>
        <fullName evidence="3">ATP-dependent transcriptional regulator</fullName>
    </recommendedName>
</protein>
<keyword evidence="2" id="KW-1185">Reference proteome</keyword>
<proteinExistence type="predicted"/>
<dbReference type="RefSeq" id="WP_390192928.1">
    <property type="nucleotide sequence ID" value="NZ_JBHMEP010000002.1"/>
</dbReference>
<gene>
    <name evidence="1" type="ORF">ACFFUV_12005</name>
</gene>
<dbReference type="SMART" id="SM00028">
    <property type="entry name" value="TPR"/>
    <property type="match status" value="2"/>
</dbReference>
<evidence type="ECO:0008006" key="3">
    <source>
        <dbReference type="Google" id="ProtNLM"/>
    </source>
</evidence>
<dbReference type="InterPro" id="IPR019734">
    <property type="entry name" value="TPR_rpt"/>
</dbReference>
<dbReference type="InterPro" id="IPR011990">
    <property type="entry name" value="TPR-like_helical_dom_sf"/>
</dbReference>
<reference evidence="1 2" key="1">
    <citation type="submission" date="2024-09" db="EMBL/GenBank/DDBJ databases">
        <authorList>
            <person name="Sun Q."/>
            <person name="Mori K."/>
        </authorList>
    </citation>
    <scope>NUCLEOTIDE SEQUENCE [LARGE SCALE GENOMIC DNA]</scope>
    <source>
        <strain evidence="1 2">CECT 8064</strain>
    </source>
</reference>
<dbReference type="EMBL" id="JBHMEP010000002">
    <property type="protein sequence ID" value="MFB9135686.1"/>
    <property type="molecule type" value="Genomic_DNA"/>
</dbReference>
<evidence type="ECO:0000313" key="1">
    <source>
        <dbReference type="EMBL" id="MFB9135686.1"/>
    </source>
</evidence>
<dbReference type="Gene3D" id="1.25.40.10">
    <property type="entry name" value="Tetratricopeptide repeat domain"/>
    <property type="match status" value="2"/>
</dbReference>
<name>A0ABV5HN46_9VIBR</name>
<dbReference type="Proteomes" id="UP001589645">
    <property type="component" value="Unassembled WGS sequence"/>
</dbReference>
<evidence type="ECO:0000313" key="2">
    <source>
        <dbReference type="Proteomes" id="UP001589645"/>
    </source>
</evidence>
<organism evidence="1 2">
    <name type="scientific">Vibrio olivae</name>
    <dbReference type="NCBI Taxonomy" id="1243002"/>
    <lineage>
        <taxon>Bacteria</taxon>
        <taxon>Pseudomonadati</taxon>
        <taxon>Pseudomonadota</taxon>
        <taxon>Gammaproteobacteria</taxon>
        <taxon>Vibrionales</taxon>
        <taxon>Vibrionaceae</taxon>
        <taxon>Vibrio</taxon>
    </lineage>
</organism>
<sequence length="483" mass="56246">MDKSQRSLDTKLKQLKQQVESDPRAVLIEAQQCVEDANTMLYPKGGIRALIVISLCYWHLMDYRKGLKSIKDAYSKLSGLDTDDYVPEILHIHALHYWGQAQYYSAQQFWINALEQSALTDETEIQIESLIGLGNVWRMTNEYQLARSTHELAVIVANNMRINYLEGKARILLAWDHYLLHQFVDMLSVLDGAAEALRYHDDKTWHAEIWDFRGLALLGLERIKEAEQATQKAQELAEKHDLSWMKSHSYISRARLELLRKNPQKASELLMLAEVSASEFDNGELLSQICYQQSLVAEEIGHYQAALVAFKKYRQFSLQMQREQTLRVGTDKARTSKRQMEQRARKLINRVRRQHEFDPEQQLSQMVSETYWWEQLVLHKTAMSKASHSVIVIKHSNNKVLEICTELAHSLCQTRDLLTRLSQNRIALLLAENDEQAHQVFYSLSQMFAIYPWHRQGLEKSTPSMDFYDILSFPFTLDHLDDD</sequence>
<comment type="caution">
    <text evidence="1">The sequence shown here is derived from an EMBL/GenBank/DDBJ whole genome shotgun (WGS) entry which is preliminary data.</text>
</comment>
<accession>A0ABV5HN46</accession>